<proteinExistence type="predicted"/>
<dbReference type="EMBL" id="VZAH01000024">
    <property type="protein sequence ID" value="MQP13323.1"/>
    <property type="molecule type" value="Genomic_DNA"/>
</dbReference>
<feature type="domain" description="Minor fimbrium subunit Mfa1 C-terminal" evidence="2">
    <location>
        <begin position="483"/>
        <end position="576"/>
    </location>
</feature>
<dbReference type="OrthoDB" id="1010993at2"/>
<dbReference type="RefSeq" id="WP_153092448.1">
    <property type="nucleotide sequence ID" value="NZ_VZAH01000024.1"/>
</dbReference>
<gene>
    <name evidence="3" type="ORF">F7D25_02610</name>
</gene>
<feature type="chain" id="PRO_5026116194" description="Minor fimbrium subunit Mfa1 C-terminal domain-containing protein" evidence="1">
    <location>
        <begin position="24"/>
        <end position="580"/>
    </location>
</feature>
<accession>A0A6G1VKQ0</accession>
<dbReference type="InterPro" id="IPR047786">
    <property type="entry name" value="Mfa1_fim"/>
</dbReference>
<organism evidence="3 4">
    <name type="scientific">Segatella copri</name>
    <dbReference type="NCBI Taxonomy" id="165179"/>
    <lineage>
        <taxon>Bacteria</taxon>
        <taxon>Pseudomonadati</taxon>
        <taxon>Bacteroidota</taxon>
        <taxon>Bacteroidia</taxon>
        <taxon>Bacteroidales</taxon>
        <taxon>Prevotellaceae</taxon>
        <taxon>Segatella</taxon>
    </lineage>
</organism>
<dbReference type="Gene3D" id="2.60.40.3690">
    <property type="match status" value="2"/>
</dbReference>
<evidence type="ECO:0000259" key="2">
    <source>
        <dbReference type="Pfam" id="PF15495"/>
    </source>
</evidence>
<evidence type="ECO:0000313" key="4">
    <source>
        <dbReference type="Proteomes" id="UP000477980"/>
    </source>
</evidence>
<reference evidence="3 4" key="1">
    <citation type="submission" date="2019-09" db="EMBL/GenBank/DDBJ databases">
        <title>Distinct polysaccharide growth profiles of human intestinal Prevotella copri isolates.</title>
        <authorList>
            <person name="Fehlner-Peach H."/>
            <person name="Magnabosco C."/>
            <person name="Raghavan V."/>
            <person name="Scher J.U."/>
            <person name="Tett A."/>
            <person name="Cox L.M."/>
            <person name="Gottsegen C."/>
            <person name="Watters A."/>
            <person name="Wiltshire- Gordon J.D."/>
            <person name="Segata N."/>
            <person name="Bonneau R."/>
            <person name="Littman D.R."/>
        </authorList>
    </citation>
    <scope>NUCLEOTIDE SEQUENCE [LARGE SCALE GENOMIC DNA]</scope>
    <source>
        <strain evidence="4">iAA917</strain>
    </source>
</reference>
<evidence type="ECO:0000313" key="3">
    <source>
        <dbReference type="EMBL" id="MQP13323.1"/>
    </source>
</evidence>
<sequence length="580" mass="63290">MKIKHFFGLAVLAAMTASCSSNNDLVNGGNGSGENETGASYASFSINLPTRSGTRATAGEPEFNGGDANEYAVNDATLLVFKKDGADYKFQEAVELGNMEPWTKKAPADKGITTTAKMTAKLNKASVGSNDYYALILLNNNSETNPKITYPTTDQTYAEWSKDADKANADNYLKYDKGFFMANAPKYVAGAPETLVEIKKIYASKQEAENSAATTVYVERGLAKVSLATGSDDKHVDIKDGNYAGDHVDITGWTLDVTNKKTFPVHVTEGDGLWADTWKATTTPAATNGATMDRFHDTKLTEFPRVYWGLDPNYSTDFTKVAACEGEFNLVANQTDLSKAFKTKEEAKKPQYCLENTFDIEHMVQGQTTRVLFSAKYTPAGFSDGETFYKMGNSSQLWNADKVVAQIKAKAMEVLSEADETKVKVTLDASTNDLTKAGVHLVAAANVTHVGGAALEEVEVDNINKKLGFKKATATDAEVGLSTFKSGVSYYVARVKHFGDYLTKWEAGNDTYNSNNANWLGRYGVLRNNWYELSVSSVSGPGYPDVPKVNPTAPDDENEQYINVEVKILDWAKRSQSVDL</sequence>
<dbReference type="PROSITE" id="PS51257">
    <property type="entry name" value="PROKAR_LIPOPROTEIN"/>
    <property type="match status" value="1"/>
</dbReference>
<dbReference type="AlphaFoldDB" id="A0A6G1VKQ0"/>
<dbReference type="Gene3D" id="2.60.40.2580">
    <property type="match status" value="1"/>
</dbReference>
<dbReference type="Proteomes" id="UP000477980">
    <property type="component" value="Unassembled WGS sequence"/>
</dbReference>
<dbReference type="NCBIfam" id="NF038041">
    <property type="entry name" value="fim_Mfa1_fam"/>
    <property type="match status" value="1"/>
</dbReference>
<keyword evidence="1" id="KW-0732">Signal</keyword>
<feature type="signal peptide" evidence="1">
    <location>
        <begin position="1"/>
        <end position="23"/>
    </location>
</feature>
<protein>
    <recommendedName>
        <fullName evidence="2">Minor fimbrium subunit Mfa1 C-terminal domain-containing protein</fullName>
    </recommendedName>
</protein>
<dbReference type="Pfam" id="PF15495">
    <property type="entry name" value="Fimbrillin_C"/>
    <property type="match status" value="1"/>
</dbReference>
<evidence type="ECO:0000256" key="1">
    <source>
        <dbReference type="SAM" id="SignalP"/>
    </source>
</evidence>
<dbReference type="InterPro" id="IPR029140">
    <property type="entry name" value="Mfa1_C"/>
</dbReference>
<comment type="caution">
    <text evidence="3">The sequence shown here is derived from an EMBL/GenBank/DDBJ whole genome shotgun (WGS) entry which is preliminary data.</text>
</comment>
<name>A0A6G1VKQ0_9BACT</name>
<dbReference type="GO" id="GO:0009418">
    <property type="term" value="C:pilus shaft"/>
    <property type="evidence" value="ECO:0007669"/>
    <property type="project" value="InterPro"/>
</dbReference>